<evidence type="ECO:0000313" key="3">
    <source>
        <dbReference type="Proteomes" id="UP000325684"/>
    </source>
</evidence>
<keyword evidence="3" id="KW-1185">Reference proteome</keyword>
<feature type="region of interest" description="Disordered" evidence="1">
    <location>
        <begin position="1"/>
        <end position="22"/>
    </location>
</feature>
<evidence type="ECO:0000256" key="1">
    <source>
        <dbReference type="SAM" id="MobiDB-lite"/>
    </source>
</evidence>
<gene>
    <name evidence="2" type="ORF">FEZ63_02975</name>
</gene>
<protein>
    <submittedName>
        <fullName evidence="2">Uncharacterized protein</fullName>
    </submittedName>
</protein>
<name>A0A5N3PH92_9HYPH</name>
<dbReference type="EMBL" id="VCMV01000003">
    <property type="protein sequence ID" value="KAB0269088.1"/>
    <property type="molecule type" value="Genomic_DNA"/>
</dbReference>
<accession>A0A5N3PH92</accession>
<dbReference type="Proteomes" id="UP000325684">
    <property type="component" value="Unassembled WGS sequence"/>
</dbReference>
<evidence type="ECO:0000313" key="2">
    <source>
        <dbReference type="EMBL" id="KAB0269088.1"/>
    </source>
</evidence>
<organism evidence="2 3">
    <name type="scientific">Microvirga brassicacearum</name>
    <dbReference type="NCBI Taxonomy" id="2580413"/>
    <lineage>
        <taxon>Bacteria</taxon>
        <taxon>Pseudomonadati</taxon>
        <taxon>Pseudomonadota</taxon>
        <taxon>Alphaproteobacteria</taxon>
        <taxon>Hyphomicrobiales</taxon>
        <taxon>Methylobacteriaceae</taxon>
        <taxon>Microvirga</taxon>
    </lineage>
</organism>
<reference evidence="2 3" key="1">
    <citation type="journal article" date="2019" name="Microorganisms">
        <title>Genome Insights into the Novel Species Microvirga brassicacearum, a Rapeseed Endophyte with Biotechnological Potential.</title>
        <authorList>
            <person name="Jimenez-Gomez A."/>
            <person name="Saati-Santamaria Z."/>
            <person name="Igual J.M."/>
            <person name="Rivas R."/>
            <person name="Mateos P.F."/>
            <person name="Garcia-Fraile P."/>
        </authorList>
    </citation>
    <scope>NUCLEOTIDE SEQUENCE [LARGE SCALE GENOMIC DNA]</scope>
    <source>
        <strain evidence="2 3">CDVBN77</strain>
    </source>
</reference>
<sequence length="73" mass="7728">MSNAKTIEAGAAADLSHPATITPDTPLTYGGALSLMRIAFWSQFTCAPDTMLDIRIIRTLEETMGNPVSGDDG</sequence>
<dbReference type="AlphaFoldDB" id="A0A5N3PH92"/>
<comment type="caution">
    <text evidence="2">The sequence shown here is derived from an EMBL/GenBank/DDBJ whole genome shotgun (WGS) entry which is preliminary data.</text>
</comment>
<dbReference type="RefSeq" id="WP_150942145.1">
    <property type="nucleotide sequence ID" value="NZ_VCMV01000003.1"/>
</dbReference>
<proteinExistence type="predicted"/>